<dbReference type="Proteomes" id="UP000003111">
    <property type="component" value="Unassembled WGS sequence"/>
</dbReference>
<feature type="chain" id="PRO_5003164738" description="Tat pathway signal sequence domain protein" evidence="2">
    <location>
        <begin position="19"/>
        <end position="673"/>
    </location>
</feature>
<evidence type="ECO:0000256" key="1">
    <source>
        <dbReference type="SAM" id="Phobius"/>
    </source>
</evidence>
<dbReference type="InterPro" id="IPR046112">
    <property type="entry name" value="DUF6049"/>
</dbReference>
<dbReference type="EMBL" id="ACLF03000002">
    <property type="protein sequence ID" value="EFQ84550.1"/>
    <property type="molecule type" value="Genomic_DNA"/>
</dbReference>
<comment type="caution">
    <text evidence="3">The sequence shown here is derived from an EMBL/GenBank/DDBJ whole genome shotgun (WGS) entry which is preliminary data.</text>
</comment>
<keyword evidence="1" id="KW-1133">Transmembrane helix</keyword>
<keyword evidence="1" id="KW-0472">Membrane</keyword>
<protein>
    <recommendedName>
        <fullName evidence="5">Tat pathway signal sequence domain protein</fullName>
    </recommendedName>
</protein>
<sequence>MVVGLLVVLLSPAGTAAAAETDDPSLSVTITALTPAALVVGEPVTLSGSVTNDNDFTWSNLQAYLVIPRSPFTTRAQITQAIAGGRSYTGERVVALESIDDLGDLSPGASRSFSVTVPWEELEVTGAEGVYPVGIQLLGTRPNGERSNVAVARATTFVPLVADTRPVVPAGVLWPFVMPIARGETGRWVDPDTLVDAVAPGGRLRNLVDLVASTPVASGTVLIDPALLDGLADLAENRGVAEADRLSDLETTQVRAFLTDLTSVGRRGSTWIAGYGLPDQLALSRQPGIGSQLQAAVTTATESATQAAGIPGRRATWIAAAGLDEDTLVKVRRSGDQPVVVASSELADWDRRDGSVVSYPTDAGPVPLLVTDDLAEGVPGSESVVTVRQRLLAEAALASFQQAIDPDSRADAVTVVPPTWDPGPDWQSAGFAAAWTSPWVAQVTLDDLLLRDVEAYTGRLADRDSAPLPRRVLTAAAELQAAGASLEAVTVEGGRSGAVARLVAGIVGLRWRDDVDAAVAIARSERNLVAEQLAAITIEGPPSFLLSGTVGQIPLTISNDTTRTIRVGVRIGSSNPDLTVPDVEPVDIAAGARTTIDVTVDVGDRSTSTLSARLVSDEGAPIGEAAEFNVRSSNVGTVLWVAMAAAGLLVLVALLRRFRHGRRLPSATEEPAA</sequence>
<accession>E2S8P5</accession>
<reference evidence="3" key="1">
    <citation type="submission" date="2010-08" db="EMBL/GenBank/DDBJ databases">
        <authorList>
            <person name="Muzny D."/>
            <person name="Qin X."/>
            <person name="Buhay C."/>
            <person name="Dugan-Rocha S."/>
            <person name="Ding Y."/>
            <person name="Chen G."/>
            <person name="Hawes A."/>
            <person name="Holder M."/>
            <person name="Jhangiani S."/>
            <person name="Johnson A."/>
            <person name="Khan Z."/>
            <person name="Li Z."/>
            <person name="Liu W."/>
            <person name="Liu X."/>
            <person name="Perez L."/>
            <person name="Shen H."/>
            <person name="Wang Q."/>
            <person name="Watt J."/>
            <person name="Xi L."/>
            <person name="Xin Y."/>
            <person name="Zhou J."/>
            <person name="Deng J."/>
            <person name="Jiang H."/>
            <person name="Liu Y."/>
            <person name="Qu J."/>
            <person name="Song X.-Z."/>
            <person name="Zhang L."/>
            <person name="Villasana D."/>
            <person name="Johnson A."/>
            <person name="Liu J."/>
            <person name="Liyanage D."/>
            <person name="Lorensuhewa L."/>
            <person name="Robinson T."/>
            <person name="Song A."/>
            <person name="Song B.-B."/>
            <person name="Dinh H."/>
            <person name="Thornton R."/>
            <person name="Coyle M."/>
            <person name="Francisco L."/>
            <person name="Jackson L."/>
            <person name="Javaid M."/>
            <person name="Korchina V."/>
            <person name="Kovar C."/>
            <person name="Mata R."/>
            <person name="Mathew T."/>
            <person name="Ngo R."/>
            <person name="Nguyen L."/>
            <person name="Nguyen N."/>
            <person name="Okwuonu G."/>
            <person name="Ongeri F."/>
            <person name="Pham C."/>
            <person name="Simmons D."/>
            <person name="Wilczek-Boney K."/>
            <person name="Hale W."/>
            <person name="Jakkamsetti A."/>
            <person name="Pham P."/>
            <person name="Ruth R."/>
            <person name="San Lucas F."/>
            <person name="Warren J."/>
            <person name="Zhang J."/>
            <person name="Zhao Z."/>
            <person name="Zhou C."/>
            <person name="Zhu D."/>
            <person name="Lee S."/>
            <person name="Bess C."/>
            <person name="Blankenburg K."/>
            <person name="Forbes L."/>
            <person name="Fu Q."/>
            <person name="Gubbala S."/>
            <person name="Hirani K."/>
            <person name="Jayaseelan J.C."/>
            <person name="Lara F."/>
            <person name="Munidasa M."/>
            <person name="Palculict T."/>
            <person name="Patil S."/>
            <person name="Pu L.-L."/>
            <person name="Saada N."/>
            <person name="Tang L."/>
            <person name="Weissenberger G."/>
            <person name="Zhu Y."/>
            <person name="Hemphill L."/>
            <person name="Shang Y."/>
            <person name="Youmans B."/>
            <person name="Ayvaz T."/>
            <person name="Ross M."/>
            <person name="Santibanez J."/>
            <person name="Aqrawi P."/>
            <person name="Gross S."/>
            <person name="Joshi V."/>
            <person name="Fowler G."/>
            <person name="Nazareth L."/>
            <person name="Reid J."/>
            <person name="Worley K."/>
            <person name="Petrosino J."/>
            <person name="Highlander S."/>
            <person name="Gibbs R."/>
        </authorList>
    </citation>
    <scope>NUCLEOTIDE SEQUENCE [LARGE SCALE GENOMIC DNA]</scope>
    <source>
        <strain evidence="3">DSM 15272</strain>
    </source>
</reference>
<proteinExistence type="predicted"/>
<feature type="signal peptide" evidence="2">
    <location>
        <begin position="1"/>
        <end position="18"/>
    </location>
</feature>
<name>E2S8P5_9ACTN</name>
<dbReference type="HOGENOM" id="CLU_408072_0_0_11"/>
<gene>
    <name evidence="3" type="ORF">HMPREF0063_10402</name>
</gene>
<feature type="transmembrane region" description="Helical" evidence="1">
    <location>
        <begin position="637"/>
        <end position="655"/>
    </location>
</feature>
<dbReference type="STRING" id="585531.HMPREF0063_10402"/>
<evidence type="ECO:0008006" key="5">
    <source>
        <dbReference type="Google" id="ProtNLM"/>
    </source>
</evidence>
<organism evidence="3 4">
    <name type="scientific">Aeromicrobium marinum DSM 15272</name>
    <dbReference type="NCBI Taxonomy" id="585531"/>
    <lineage>
        <taxon>Bacteria</taxon>
        <taxon>Bacillati</taxon>
        <taxon>Actinomycetota</taxon>
        <taxon>Actinomycetes</taxon>
        <taxon>Propionibacteriales</taxon>
        <taxon>Nocardioidaceae</taxon>
        <taxon>Aeromicrobium</taxon>
    </lineage>
</organism>
<dbReference type="Pfam" id="PF19516">
    <property type="entry name" value="DUF6049"/>
    <property type="match status" value="1"/>
</dbReference>
<keyword evidence="4" id="KW-1185">Reference proteome</keyword>
<evidence type="ECO:0000313" key="3">
    <source>
        <dbReference type="EMBL" id="EFQ84550.1"/>
    </source>
</evidence>
<keyword evidence="2" id="KW-0732">Signal</keyword>
<keyword evidence="1" id="KW-0812">Transmembrane</keyword>
<evidence type="ECO:0000256" key="2">
    <source>
        <dbReference type="SAM" id="SignalP"/>
    </source>
</evidence>
<evidence type="ECO:0000313" key="4">
    <source>
        <dbReference type="Proteomes" id="UP000003111"/>
    </source>
</evidence>
<dbReference type="eggNOG" id="COG1361">
    <property type="taxonomic scope" value="Bacteria"/>
</dbReference>
<dbReference type="AlphaFoldDB" id="E2S8P5"/>